<evidence type="ECO:0000313" key="1">
    <source>
        <dbReference type="EMBL" id="GJU09773.1"/>
    </source>
</evidence>
<dbReference type="Proteomes" id="UP001151760">
    <property type="component" value="Unassembled WGS sequence"/>
</dbReference>
<reference evidence="1" key="2">
    <citation type="submission" date="2022-01" db="EMBL/GenBank/DDBJ databases">
        <authorList>
            <person name="Yamashiro T."/>
            <person name="Shiraishi A."/>
            <person name="Satake H."/>
            <person name="Nakayama K."/>
        </authorList>
    </citation>
    <scope>NUCLEOTIDE SEQUENCE</scope>
</reference>
<proteinExistence type="predicted"/>
<sequence>MTGNKSYLSDYEEIDGGFVAFGGDSKGGKITSKDTECVVLSLNSKLLDENYVLLRVPRKDNMYSVDLKNIVPSGGLNFKTMNKLVRGNLVRGLPSKIFENSHTCVACQKGKQHKASFNAACAQLQLLSDYYCWKDYADRDEINDLSEKR</sequence>
<organism evidence="1 2">
    <name type="scientific">Tanacetum coccineum</name>
    <dbReference type="NCBI Taxonomy" id="301880"/>
    <lineage>
        <taxon>Eukaryota</taxon>
        <taxon>Viridiplantae</taxon>
        <taxon>Streptophyta</taxon>
        <taxon>Embryophyta</taxon>
        <taxon>Tracheophyta</taxon>
        <taxon>Spermatophyta</taxon>
        <taxon>Magnoliopsida</taxon>
        <taxon>eudicotyledons</taxon>
        <taxon>Gunneridae</taxon>
        <taxon>Pentapetalae</taxon>
        <taxon>asterids</taxon>
        <taxon>campanulids</taxon>
        <taxon>Asterales</taxon>
        <taxon>Asteraceae</taxon>
        <taxon>Asteroideae</taxon>
        <taxon>Anthemideae</taxon>
        <taxon>Anthemidinae</taxon>
        <taxon>Tanacetum</taxon>
    </lineage>
</organism>
<evidence type="ECO:0008006" key="3">
    <source>
        <dbReference type="Google" id="ProtNLM"/>
    </source>
</evidence>
<comment type="caution">
    <text evidence="1">The sequence shown here is derived from an EMBL/GenBank/DDBJ whole genome shotgun (WGS) entry which is preliminary data.</text>
</comment>
<protein>
    <recommendedName>
        <fullName evidence="3">GAG-pre-integrase domain-containing protein</fullName>
    </recommendedName>
</protein>
<dbReference type="EMBL" id="BQNB010021757">
    <property type="protein sequence ID" value="GJU09773.1"/>
    <property type="molecule type" value="Genomic_DNA"/>
</dbReference>
<evidence type="ECO:0000313" key="2">
    <source>
        <dbReference type="Proteomes" id="UP001151760"/>
    </source>
</evidence>
<gene>
    <name evidence="1" type="ORF">Tco_1132169</name>
</gene>
<name>A0ABQ5JB83_9ASTR</name>
<reference evidence="1" key="1">
    <citation type="journal article" date="2022" name="Int. J. Mol. Sci.">
        <title>Draft Genome of Tanacetum Coccineum: Genomic Comparison of Closely Related Tanacetum-Family Plants.</title>
        <authorList>
            <person name="Yamashiro T."/>
            <person name="Shiraishi A."/>
            <person name="Nakayama K."/>
            <person name="Satake H."/>
        </authorList>
    </citation>
    <scope>NUCLEOTIDE SEQUENCE</scope>
</reference>
<accession>A0ABQ5JB83</accession>
<keyword evidence="2" id="KW-1185">Reference proteome</keyword>